<accession>A0A1J1J1E9</accession>
<organism evidence="3 4">
    <name type="scientific">Clunio marinus</name>
    <dbReference type="NCBI Taxonomy" id="568069"/>
    <lineage>
        <taxon>Eukaryota</taxon>
        <taxon>Metazoa</taxon>
        <taxon>Ecdysozoa</taxon>
        <taxon>Arthropoda</taxon>
        <taxon>Hexapoda</taxon>
        <taxon>Insecta</taxon>
        <taxon>Pterygota</taxon>
        <taxon>Neoptera</taxon>
        <taxon>Endopterygota</taxon>
        <taxon>Diptera</taxon>
        <taxon>Nematocera</taxon>
        <taxon>Chironomoidea</taxon>
        <taxon>Chironomidae</taxon>
        <taxon>Clunio</taxon>
    </lineage>
</organism>
<feature type="compositionally biased region" description="Pro residues" evidence="1">
    <location>
        <begin position="123"/>
        <end position="132"/>
    </location>
</feature>
<name>A0A1J1J1E9_9DIPT</name>
<proteinExistence type="predicted"/>
<feature type="transmembrane region" description="Helical" evidence="2">
    <location>
        <begin position="57"/>
        <end position="76"/>
    </location>
</feature>
<reference evidence="3 4" key="1">
    <citation type="submission" date="2015-04" db="EMBL/GenBank/DDBJ databases">
        <authorList>
            <person name="Syromyatnikov M.Y."/>
            <person name="Popov V.N."/>
        </authorList>
    </citation>
    <scope>NUCLEOTIDE SEQUENCE [LARGE SCALE GENOMIC DNA]</scope>
</reference>
<evidence type="ECO:0000313" key="3">
    <source>
        <dbReference type="EMBL" id="CRL06223.1"/>
    </source>
</evidence>
<evidence type="ECO:0000313" key="4">
    <source>
        <dbReference type="Proteomes" id="UP000183832"/>
    </source>
</evidence>
<evidence type="ECO:0000256" key="1">
    <source>
        <dbReference type="SAM" id="MobiDB-lite"/>
    </source>
</evidence>
<dbReference type="EMBL" id="CVRI01000066">
    <property type="protein sequence ID" value="CRL06223.1"/>
    <property type="molecule type" value="Genomic_DNA"/>
</dbReference>
<keyword evidence="2" id="KW-1133">Transmembrane helix</keyword>
<feature type="compositionally biased region" description="Polar residues" evidence="1">
    <location>
        <begin position="138"/>
        <end position="157"/>
    </location>
</feature>
<keyword evidence="2" id="KW-0812">Transmembrane</keyword>
<dbReference type="AlphaFoldDB" id="A0A1J1J1E9"/>
<feature type="transmembrane region" description="Helical" evidence="2">
    <location>
        <begin position="15"/>
        <end position="37"/>
    </location>
</feature>
<gene>
    <name evidence="3" type="ORF">CLUMA_CG019122</name>
</gene>
<keyword evidence="4" id="KW-1185">Reference proteome</keyword>
<dbReference type="Proteomes" id="UP000183832">
    <property type="component" value="Unassembled WGS sequence"/>
</dbReference>
<protein>
    <submittedName>
        <fullName evidence="3">CLUMA_CG019122, isoform A</fullName>
    </submittedName>
</protein>
<evidence type="ECO:0000256" key="2">
    <source>
        <dbReference type="SAM" id="Phobius"/>
    </source>
</evidence>
<feature type="region of interest" description="Disordered" evidence="1">
    <location>
        <begin position="98"/>
        <end position="180"/>
    </location>
</feature>
<keyword evidence="2" id="KW-0472">Membrane</keyword>
<sequence>MTSPYDEYKKKDQRFAWIFTIVLIVFSGFMFLVRTIAVEGLYDMDTKNSRDLFIIKFYGIIVGIMFIIYFIIRFVIHQDYKQKERDYEANRYNAYDDLRPTRTTTTRTSNFSENYTFNNNRPSNPPSAPPQEPENNNTSNFNPQPTTSRPHTPQPHQSPKKNSEDDLPPSYSEAVHKLNK</sequence>